<evidence type="ECO:0000313" key="1">
    <source>
        <dbReference type="EMBL" id="JAD68407.1"/>
    </source>
</evidence>
<organism evidence="1">
    <name type="scientific">Arundo donax</name>
    <name type="common">Giant reed</name>
    <name type="synonym">Donax arundinaceus</name>
    <dbReference type="NCBI Taxonomy" id="35708"/>
    <lineage>
        <taxon>Eukaryota</taxon>
        <taxon>Viridiplantae</taxon>
        <taxon>Streptophyta</taxon>
        <taxon>Embryophyta</taxon>
        <taxon>Tracheophyta</taxon>
        <taxon>Spermatophyta</taxon>
        <taxon>Magnoliopsida</taxon>
        <taxon>Liliopsida</taxon>
        <taxon>Poales</taxon>
        <taxon>Poaceae</taxon>
        <taxon>PACMAD clade</taxon>
        <taxon>Arundinoideae</taxon>
        <taxon>Arundineae</taxon>
        <taxon>Arundo</taxon>
    </lineage>
</organism>
<reference evidence="1" key="1">
    <citation type="submission" date="2014-09" db="EMBL/GenBank/DDBJ databases">
        <authorList>
            <person name="Magalhaes I.L.F."/>
            <person name="Oliveira U."/>
            <person name="Santos F.R."/>
            <person name="Vidigal T.H.D.A."/>
            <person name="Brescovit A.D."/>
            <person name="Santos A.J."/>
        </authorList>
    </citation>
    <scope>NUCLEOTIDE SEQUENCE</scope>
    <source>
        <tissue evidence="1">Shoot tissue taken approximately 20 cm above the soil surface</tissue>
    </source>
</reference>
<name>A0A0A9CA67_ARUDO</name>
<protein>
    <submittedName>
        <fullName evidence="1">Uncharacterized protein</fullName>
    </submittedName>
</protein>
<reference evidence="1" key="2">
    <citation type="journal article" date="2015" name="Data Brief">
        <title>Shoot transcriptome of the giant reed, Arundo donax.</title>
        <authorList>
            <person name="Barrero R.A."/>
            <person name="Guerrero F.D."/>
            <person name="Moolhuijzen P."/>
            <person name="Goolsby J.A."/>
            <person name="Tidwell J."/>
            <person name="Bellgard S.E."/>
            <person name="Bellgard M.I."/>
        </authorList>
    </citation>
    <scope>NUCLEOTIDE SEQUENCE</scope>
    <source>
        <tissue evidence="1">Shoot tissue taken approximately 20 cm above the soil surface</tissue>
    </source>
</reference>
<dbReference type="EMBL" id="GBRH01229488">
    <property type="protein sequence ID" value="JAD68407.1"/>
    <property type="molecule type" value="Transcribed_RNA"/>
</dbReference>
<sequence length="45" mass="5233">MLAVHCIATFNVLIPPINHPTMAYAWFLHMFVRLQLPCPHLFIQS</sequence>
<dbReference type="AlphaFoldDB" id="A0A0A9CA67"/>
<proteinExistence type="predicted"/>
<accession>A0A0A9CA67</accession>